<evidence type="ECO:0000259" key="4">
    <source>
        <dbReference type="PROSITE" id="PS01124"/>
    </source>
</evidence>
<keyword evidence="3" id="KW-0804">Transcription</keyword>
<dbReference type="GO" id="GO:0003700">
    <property type="term" value="F:DNA-binding transcription factor activity"/>
    <property type="evidence" value="ECO:0007669"/>
    <property type="project" value="InterPro"/>
</dbReference>
<dbReference type="Proteomes" id="UP000309676">
    <property type="component" value="Unassembled WGS sequence"/>
</dbReference>
<dbReference type="Gene3D" id="2.60.120.10">
    <property type="entry name" value="Jelly Rolls"/>
    <property type="match status" value="1"/>
</dbReference>
<dbReference type="Pfam" id="PF02311">
    <property type="entry name" value="AraC_binding"/>
    <property type="match status" value="1"/>
</dbReference>
<evidence type="ECO:0000256" key="1">
    <source>
        <dbReference type="ARBA" id="ARBA00023015"/>
    </source>
</evidence>
<dbReference type="Pfam" id="PF12833">
    <property type="entry name" value="HTH_18"/>
    <property type="match status" value="1"/>
</dbReference>
<dbReference type="SUPFAM" id="SSF46689">
    <property type="entry name" value="Homeodomain-like"/>
    <property type="match status" value="2"/>
</dbReference>
<feature type="domain" description="HTH araC/xylS-type" evidence="4">
    <location>
        <begin position="196"/>
        <end position="294"/>
    </location>
</feature>
<dbReference type="PANTHER" id="PTHR43280:SF2">
    <property type="entry name" value="HTH-TYPE TRANSCRIPTIONAL REGULATOR EXSA"/>
    <property type="match status" value="1"/>
</dbReference>
<dbReference type="OrthoDB" id="9776971at2"/>
<dbReference type="InterPro" id="IPR009057">
    <property type="entry name" value="Homeodomain-like_sf"/>
</dbReference>
<dbReference type="AlphaFoldDB" id="A0A5R9GAR1"/>
<dbReference type="InterPro" id="IPR037923">
    <property type="entry name" value="HTH-like"/>
</dbReference>
<dbReference type="PANTHER" id="PTHR43280">
    <property type="entry name" value="ARAC-FAMILY TRANSCRIPTIONAL REGULATOR"/>
    <property type="match status" value="1"/>
</dbReference>
<dbReference type="InterPro" id="IPR014710">
    <property type="entry name" value="RmlC-like_jellyroll"/>
</dbReference>
<dbReference type="PROSITE" id="PS01124">
    <property type="entry name" value="HTH_ARAC_FAMILY_2"/>
    <property type="match status" value="1"/>
</dbReference>
<dbReference type="InterPro" id="IPR018060">
    <property type="entry name" value="HTH_AraC"/>
</dbReference>
<comment type="caution">
    <text evidence="5">The sequence shown here is derived from an EMBL/GenBank/DDBJ whole genome shotgun (WGS) entry which is preliminary data.</text>
</comment>
<keyword evidence="1" id="KW-0805">Transcription regulation</keyword>
<accession>A0A5R9GAR1</accession>
<dbReference type="EMBL" id="VCIW01000009">
    <property type="protein sequence ID" value="TLS51406.1"/>
    <property type="molecule type" value="Genomic_DNA"/>
</dbReference>
<dbReference type="PRINTS" id="PR00032">
    <property type="entry name" value="HTHARAC"/>
</dbReference>
<evidence type="ECO:0000256" key="2">
    <source>
        <dbReference type="ARBA" id="ARBA00023125"/>
    </source>
</evidence>
<name>A0A5R9GAR1_9BACL</name>
<dbReference type="InterPro" id="IPR003313">
    <property type="entry name" value="AraC-bd"/>
</dbReference>
<dbReference type="SMART" id="SM00342">
    <property type="entry name" value="HTH_ARAC"/>
    <property type="match status" value="1"/>
</dbReference>
<evidence type="ECO:0000313" key="6">
    <source>
        <dbReference type="Proteomes" id="UP000309676"/>
    </source>
</evidence>
<dbReference type="SUPFAM" id="SSF51215">
    <property type="entry name" value="Regulatory protein AraC"/>
    <property type="match status" value="1"/>
</dbReference>
<dbReference type="RefSeq" id="WP_138195018.1">
    <property type="nucleotide sequence ID" value="NZ_VCIW01000009.1"/>
</dbReference>
<keyword evidence="2" id="KW-0238">DNA-binding</keyword>
<evidence type="ECO:0000256" key="3">
    <source>
        <dbReference type="ARBA" id="ARBA00023163"/>
    </source>
</evidence>
<dbReference type="InterPro" id="IPR020449">
    <property type="entry name" value="Tscrpt_reg_AraC-type_HTH"/>
</dbReference>
<gene>
    <name evidence="5" type="ORF">FE782_14945</name>
</gene>
<dbReference type="GO" id="GO:0043565">
    <property type="term" value="F:sequence-specific DNA binding"/>
    <property type="evidence" value="ECO:0007669"/>
    <property type="project" value="InterPro"/>
</dbReference>
<keyword evidence="6" id="KW-1185">Reference proteome</keyword>
<evidence type="ECO:0000313" key="5">
    <source>
        <dbReference type="EMBL" id="TLS51406.1"/>
    </source>
</evidence>
<organism evidence="5 6">
    <name type="scientific">Paenibacillus antri</name>
    <dbReference type="NCBI Taxonomy" id="2582848"/>
    <lineage>
        <taxon>Bacteria</taxon>
        <taxon>Bacillati</taxon>
        <taxon>Bacillota</taxon>
        <taxon>Bacilli</taxon>
        <taxon>Bacillales</taxon>
        <taxon>Paenibacillaceae</taxon>
        <taxon>Paenibacillus</taxon>
    </lineage>
</organism>
<proteinExistence type="predicted"/>
<protein>
    <submittedName>
        <fullName evidence="5">Helix-turn-helix domain-containing protein</fullName>
    </submittedName>
</protein>
<reference evidence="5 6" key="1">
    <citation type="submission" date="2019-05" db="EMBL/GenBank/DDBJ databases">
        <authorList>
            <person name="Narsing Rao M.P."/>
            <person name="Li W.J."/>
        </authorList>
    </citation>
    <scope>NUCLEOTIDE SEQUENCE [LARGE SCALE GENOMIC DNA]</scope>
    <source>
        <strain evidence="5 6">SYSU_K30003</strain>
    </source>
</reference>
<sequence>MRISPIYQEAPHHLRRIDEHFHISLTRNEVIRTPLHHHEFVELAFVTDGDGVETVNGIDHRLRQGTATFLLPHHIHQIHSTSNAPIRKYCCMFNLDLFSRSAEDAELFAMLLQVGTTIPSWADIGPGQINRIQMLFEHMKEELHGPAAIGQPLLIRAKLTEALLLFMRAACGDGRQIQERIPPADRNDGLIQTTFWSILGYIRVHYHEPFTLRELAERFHMSAPHISRSFKRHLGYSFMDYVHLLRTNNAASLLSTTTMSVTDIAVSVGFDSLRTFSRVFREIYRQTPSEYRKASHIKPMEGVE</sequence>
<dbReference type="Gene3D" id="1.10.10.60">
    <property type="entry name" value="Homeodomain-like"/>
    <property type="match status" value="2"/>
</dbReference>